<reference evidence="7 8" key="1">
    <citation type="submission" date="2016-07" db="EMBL/GenBank/DDBJ databases">
        <title>Genome analysis of Flavihumibacter stibioxidans YS-17.</title>
        <authorList>
            <person name="Shi K."/>
            <person name="Han Y."/>
            <person name="Wang G."/>
        </authorList>
    </citation>
    <scope>NUCLEOTIDE SEQUENCE [LARGE SCALE GENOMIC DNA]</scope>
    <source>
        <strain evidence="7 8">YS-17</strain>
    </source>
</reference>
<evidence type="ECO:0000313" key="7">
    <source>
        <dbReference type="EMBL" id="MBC6492855.1"/>
    </source>
</evidence>
<evidence type="ECO:0000256" key="6">
    <source>
        <dbReference type="SAM" id="Phobius"/>
    </source>
</evidence>
<feature type="transmembrane region" description="Helical" evidence="6">
    <location>
        <begin position="6"/>
        <end position="27"/>
    </location>
</feature>
<evidence type="ECO:0000256" key="2">
    <source>
        <dbReference type="ARBA" id="ARBA00022475"/>
    </source>
</evidence>
<keyword evidence="4 6" id="KW-1133">Transmembrane helix</keyword>
<dbReference type="InterPro" id="IPR001123">
    <property type="entry name" value="LeuE-type"/>
</dbReference>
<evidence type="ECO:0000256" key="4">
    <source>
        <dbReference type="ARBA" id="ARBA00022989"/>
    </source>
</evidence>
<dbReference type="Proteomes" id="UP000765802">
    <property type="component" value="Unassembled WGS sequence"/>
</dbReference>
<sequence>MTEALLKGLALGSILALSVGPVIFTIIKQSLNNGKEGGFSFVAGVWVSDVVLILVSNAFSEWVKALLEYKRAIGFIGSFFLIGMGVFYVFLKKVKLSSDAKGVEQRFRKRDIAKIFSSGFLINTLNPSVLLFWLINATAFAVTHSWQHRVIIFTTCMAVNILADILKVLMAGKLRRRLTLHNLSIVNKISGMILVGFGIALLWGVAFLSEKV</sequence>
<evidence type="ECO:0000256" key="5">
    <source>
        <dbReference type="ARBA" id="ARBA00023136"/>
    </source>
</evidence>
<dbReference type="Pfam" id="PF01810">
    <property type="entry name" value="LysE"/>
    <property type="match status" value="1"/>
</dbReference>
<dbReference type="PANTHER" id="PTHR30086">
    <property type="entry name" value="ARGININE EXPORTER PROTEIN ARGO"/>
    <property type="match status" value="1"/>
</dbReference>
<feature type="transmembrane region" description="Helical" evidence="6">
    <location>
        <begin position="112"/>
        <end position="135"/>
    </location>
</feature>
<keyword evidence="2" id="KW-1003">Cell membrane</keyword>
<keyword evidence="3 6" id="KW-0812">Transmembrane</keyword>
<feature type="transmembrane region" description="Helical" evidence="6">
    <location>
        <begin position="72"/>
        <end position="91"/>
    </location>
</feature>
<evidence type="ECO:0008006" key="9">
    <source>
        <dbReference type="Google" id="ProtNLM"/>
    </source>
</evidence>
<feature type="transmembrane region" description="Helical" evidence="6">
    <location>
        <begin position="39"/>
        <end position="60"/>
    </location>
</feature>
<dbReference type="RefSeq" id="WP_187258164.1">
    <property type="nucleotide sequence ID" value="NZ_JBHULF010000019.1"/>
</dbReference>
<proteinExistence type="predicted"/>
<dbReference type="PANTHER" id="PTHR30086:SF20">
    <property type="entry name" value="ARGININE EXPORTER PROTEIN ARGO-RELATED"/>
    <property type="match status" value="1"/>
</dbReference>
<feature type="transmembrane region" description="Helical" evidence="6">
    <location>
        <begin position="189"/>
        <end position="209"/>
    </location>
</feature>
<organism evidence="7 8">
    <name type="scientific">Flavihumibacter stibioxidans</name>
    <dbReference type="NCBI Taxonomy" id="1834163"/>
    <lineage>
        <taxon>Bacteria</taxon>
        <taxon>Pseudomonadati</taxon>
        <taxon>Bacteroidota</taxon>
        <taxon>Chitinophagia</taxon>
        <taxon>Chitinophagales</taxon>
        <taxon>Chitinophagaceae</taxon>
        <taxon>Flavihumibacter</taxon>
    </lineage>
</organism>
<evidence type="ECO:0000256" key="1">
    <source>
        <dbReference type="ARBA" id="ARBA00004651"/>
    </source>
</evidence>
<evidence type="ECO:0000313" key="8">
    <source>
        <dbReference type="Proteomes" id="UP000765802"/>
    </source>
</evidence>
<gene>
    <name evidence="7" type="ORF">BC349_17495</name>
</gene>
<dbReference type="EMBL" id="MBUA01000029">
    <property type="protein sequence ID" value="MBC6492855.1"/>
    <property type="molecule type" value="Genomic_DNA"/>
</dbReference>
<comment type="subcellular location">
    <subcellularLocation>
        <location evidence="1">Cell membrane</location>
        <topology evidence="1">Multi-pass membrane protein</topology>
    </subcellularLocation>
</comment>
<evidence type="ECO:0000256" key="3">
    <source>
        <dbReference type="ARBA" id="ARBA00022692"/>
    </source>
</evidence>
<comment type="caution">
    <text evidence="7">The sequence shown here is derived from an EMBL/GenBank/DDBJ whole genome shotgun (WGS) entry which is preliminary data.</text>
</comment>
<protein>
    <recommendedName>
        <fullName evidence="9">Lysine transporter LysE</fullName>
    </recommendedName>
</protein>
<keyword evidence="5 6" id="KW-0472">Membrane</keyword>
<keyword evidence="8" id="KW-1185">Reference proteome</keyword>
<feature type="transmembrane region" description="Helical" evidence="6">
    <location>
        <begin position="150"/>
        <end position="169"/>
    </location>
</feature>
<accession>A0ABR7MCU4</accession>
<name>A0ABR7MCU4_9BACT</name>